<dbReference type="InterPro" id="IPR008880">
    <property type="entry name" value="Trigger_fac_C"/>
</dbReference>
<keyword evidence="7 11" id="KW-0143">Chaperone</keyword>
<dbReference type="EMBL" id="SHBF01000003">
    <property type="protein sequence ID" value="RZO28354.1"/>
    <property type="molecule type" value="Genomic_DNA"/>
</dbReference>
<feature type="domain" description="PPIase FKBP-type" evidence="14">
    <location>
        <begin position="161"/>
        <end position="206"/>
    </location>
</feature>
<dbReference type="Pfam" id="PF05698">
    <property type="entry name" value="Trigger_C"/>
    <property type="match status" value="1"/>
</dbReference>
<evidence type="ECO:0000256" key="3">
    <source>
        <dbReference type="ARBA" id="ARBA00013194"/>
    </source>
</evidence>
<dbReference type="Gene3D" id="1.10.3120.10">
    <property type="entry name" value="Trigger factor, C-terminal domain"/>
    <property type="match status" value="1"/>
</dbReference>
<dbReference type="SUPFAM" id="SSF54534">
    <property type="entry name" value="FKBP-like"/>
    <property type="match status" value="1"/>
</dbReference>
<dbReference type="InterPro" id="IPR036611">
    <property type="entry name" value="Trigger_fac_ribosome-bd_sf"/>
</dbReference>
<dbReference type="GO" id="GO:0051301">
    <property type="term" value="P:cell division"/>
    <property type="evidence" value="ECO:0007669"/>
    <property type="project" value="UniProtKB-KW"/>
</dbReference>
<dbReference type="SUPFAM" id="SSF102735">
    <property type="entry name" value="Trigger factor ribosome-binding domain"/>
    <property type="match status" value="1"/>
</dbReference>
<evidence type="ECO:0000256" key="13">
    <source>
        <dbReference type="RuleBase" id="RU003914"/>
    </source>
</evidence>
<dbReference type="Pfam" id="PF00254">
    <property type="entry name" value="FKBP_C"/>
    <property type="match status" value="1"/>
</dbReference>
<accession>A0A520N4D3</accession>
<comment type="similarity">
    <text evidence="2 11 13">Belongs to the FKBP-type PPIase family. Tig subfamily.</text>
</comment>
<dbReference type="AlphaFoldDB" id="A0A520N4D3"/>
<dbReference type="InterPro" id="IPR027304">
    <property type="entry name" value="Trigger_fact/SurA_dom_sf"/>
</dbReference>
<dbReference type="GO" id="GO:0015031">
    <property type="term" value="P:protein transport"/>
    <property type="evidence" value="ECO:0007669"/>
    <property type="project" value="UniProtKB-UniRule"/>
</dbReference>
<name>A0A520N4D3_9GAMM</name>
<dbReference type="PANTHER" id="PTHR30560">
    <property type="entry name" value="TRIGGER FACTOR CHAPERONE AND PEPTIDYL-PROLYL CIS/TRANS ISOMERASE"/>
    <property type="match status" value="1"/>
</dbReference>
<dbReference type="Gene3D" id="3.10.50.40">
    <property type="match status" value="1"/>
</dbReference>
<evidence type="ECO:0000256" key="1">
    <source>
        <dbReference type="ARBA" id="ARBA00000971"/>
    </source>
</evidence>
<dbReference type="SUPFAM" id="SSF109998">
    <property type="entry name" value="Triger factor/SurA peptide-binding domain-like"/>
    <property type="match status" value="1"/>
</dbReference>
<keyword evidence="11" id="KW-0963">Cytoplasm</keyword>
<gene>
    <name evidence="11" type="primary">tig</name>
    <name evidence="15" type="ORF">EVA93_01040</name>
</gene>
<keyword evidence="6 11" id="KW-0697">Rotamase</keyword>
<dbReference type="PIRSF" id="PIRSF003095">
    <property type="entry name" value="Trigger_factor"/>
    <property type="match status" value="1"/>
</dbReference>
<dbReference type="GO" id="GO:0043022">
    <property type="term" value="F:ribosome binding"/>
    <property type="evidence" value="ECO:0007669"/>
    <property type="project" value="TreeGrafter"/>
</dbReference>
<dbReference type="EC" id="5.2.1.8" evidence="3 11"/>
<protein>
    <recommendedName>
        <fullName evidence="4 11">Trigger factor</fullName>
        <shortName evidence="11">TF</shortName>
        <ecNumber evidence="3 11">5.2.1.8</ecNumber>
    </recommendedName>
    <alternativeName>
        <fullName evidence="10 11">PPIase</fullName>
    </alternativeName>
</protein>
<dbReference type="GO" id="GO:0051083">
    <property type="term" value="P:'de novo' cotranslational protein folding"/>
    <property type="evidence" value="ECO:0007669"/>
    <property type="project" value="TreeGrafter"/>
</dbReference>
<evidence type="ECO:0000313" key="15">
    <source>
        <dbReference type="EMBL" id="RZO28354.1"/>
    </source>
</evidence>
<evidence type="ECO:0000256" key="6">
    <source>
        <dbReference type="ARBA" id="ARBA00023110"/>
    </source>
</evidence>
<keyword evidence="5 11" id="KW-0132">Cell division</keyword>
<evidence type="ECO:0000256" key="2">
    <source>
        <dbReference type="ARBA" id="ARBA00005464"/>
    </source>
</evidence>
<dbReference type="GO" id="GO:0005737">
    <property type="term" value="C:cytoplasm"/>
    <property type="evidence" value="ECO:0007669"/>
    <property type="project" value="UniProtKB-SubCell"/>
</dbReference>
<evidence type="ECO:0000256" key="8">
    <source>
        <dbReference type="ARBA" id="ARBA00023235"/>
    </source>
</evidence>
<sequence>MKVSIKKLKDLERKILVTIPVNEYELKFSTKLKNIRTKAKVDGFRKGNVPNEVLEQKYGASMHNEVINELIQETYPKAISENNIRPASSPQISIDSEDPKKPLSYSAIIEVFPEIKPKLSRWTNYEEFEIEVEENDINLAIDDIKKRYGDWNDVQREARLDDQVVIDFIGKIDGKEFEGNTANDFKLVLGSKSMIPGFEDSIIGKKPSKFSIECTFPEDYFKKDLAGVKAEFEINLKDVQEMKEANIDKDLFDKLQMEIKDKSEFKNEITSRMKNEVATQEKELTKESMYETLLKTNNFKIPNATVNQQADLMRKDALMRIGHSEDNAGDDLFPIESFMEKAEKRVKLDLLFAELVNHFDIKVEKQNIDDFIDKESKRYKDPEQYKKWITGQPQQLEQFKMIVLEKQLVEKLENVLKSKKKVIKFSELANR</sequence>
<evidence type="ECO:0000256" key="5">
    <source>
        <dbReference type="ARBA" id="ARBA00022618"/>
    </source>
</evidence>
<evidence type="ECO:0000256" key="11">
    <source>
        <dbReference type="HAMAP-Rule" id="MF_00303"/>
    </source>
</evidence>
<evidence type="ECO:0000256" key="7">
    <source>
        <dbReference type="ARBA" id="ARBA00023186"/>
    </source>
</evidence>
<proteinExistence type="inferred from homology"/>
<dbReference type="FunFam" id="3.10.50.40:FF:000001">
    <property type="entry name" value="Trigger factor"/>
    <property type="match status" value="1"/>
</dbReference>
<dbReference type="InterPro" id="IPR001179">
    <property type="entry name" value="PPIase_FKBP_dom"/>
</dbReference>
<comment type="catalytic activity">
    <reaction evidence="1 11 12">
        <text>[protein]-peptidylproline (omega=180) = [protein]-peptidylproline (omega=0)</text>
        <dbReference type="Rhea" id="RHEA:16237"/>
        <dbReference type="Rhea" id="RHEA-COMP:10747"/>
        <dbReference type="Rhea" id="RHEA-COMP:10748"/>
        <dbReference type="ChEBI" id="CHEBI:83833"/>
        <dbReference type="ChEBI" id="CHEBI:83834"/>
        <dbReference type="EC" id="5.2.1.8"/>
    </reaction>
</comment>
<dbReference type="GO" id="GO:0043335">
    <property type="term" value="P:protein unfolding"/>
    <property type="evidence" value="ECO:0007669"/>
    <property type="project" value="TreeGrafter"/>
</dbReference>
<comment type="caution">
    <text evidence="15">The sequence shown here is derived from an EMBL/GenBank/DDBJ whole genome shotgun (WGS) entry which is preliminary data.</text>
</comment>
<evidence type="ECO:0000256" key="4">
    <source>
        <dbReference type="ARBA" id="ARBA00016902"/>
    </source>
</evidence>
<evidence type="ECO:0000313" key="16">
    <source>
        <dbReference type="Proteomes" id="UP000318710"/>
    </source>
</evidence>
<dbReference type="InterPro" id="IPR005215">
    <property type="entry name" value="Trig_fac"/>
</dbReference>
<reference evidence="15 16" key="1">
    <citation type="submission" date="2019-02" db="EMBL/GenBank/DDBJ databases">
        <title>Prokaryotic population dynamics and viral predation in marine succession experiment using metagenomics: the confinement effect.</title>
        <authorList>
            <person name="Haro-Moreno J.M."/>
            <person name="Rodriguez-Valera F."/>
            <person name="Lopez-Perez M."/>
        </authorList>
    </citation>
    <scope>NUCLEOTIDE SEQUENCE [LARGE SCALE GENOMIC DNA]</scope>
    <source>
        <strain evidence="15">MED-G160</strain>
    </source>
</reference>
<comment type="domain">
    <text evidence="11">Consists of 3 domains; the N-terminus binds the ribosome, the middle domain has PPIase activity, while the C-terminus has intrinsic chaperone activity on its own.</text>
</comment>
<dbReference type="InterPro" id="IPR037041">
    <property type="entry name" value="Trigger_fac_C_sf"/>
</dbReference>
<keyword evidence="8 11" id="KW-0413">Isomerase</keyword>
<dbReference type="InterPro" id="IPR008881">
    <property type="entry name" value="Trigger_fac_ribosome-bd_bac"/>
</dbReference>
<dbReference type="Proteomes" id="UP000318710">
    <property type="component" value="Unassembled WGS sequence"/>
</dbReference>
<evidence type="ECO:0000256" key="10">
    <source>
        <dbReference type="ARBA" id="ARBA00029986"/>
    </source>
</evidence>
<dbReference type="PANTHER" id="PTHR30560:SF3">
    <property type="entry name" value="TRIGGER FACTOR-LIKE PROTEIN TIG, CHLOROPLASTIC"/>
    <property type="match status" value="1"/>
</dbReference>
<evidence type="ECO:0000256" key="9">
    <source>
        <dbReference type="ARBA" id="ARBA00023306"/>
    </source>
</evidence>
<evidence type="ECO:0000256" key="12">
    <source>
        <dbReference type="PROSITE-ProRule" id="PRU00277"/>
    </source>
</evidence>
<comment type="subcellular location">
    <subcellularLocation>
        <location evidence="11">Cytoplasm</location>
    </subcellularLocation>
    <text evidence="11">About half TF is bound to the ribosome near the polypeptide exit tunnel while the other half is free in the cytoplasm.</text>
</comment>
<comment type="function">
    <text evidence="11">Involved in protein export. Acts as a chaperone by maintaining the newly synthesized protein in an open conformation. Functions as a peptidyl-prolyl cis-trans isomerase.</text>
</comment>
<organism evidence="15 16">
    <name type="scientific">SAR86 cluster bacterium</name>
    <dbReference type="NCBI Taxonomy" id="2030880"/>
    <lineage>
        <taxon>Bacteria</taxon>
        <taxon>Pseudomonadati</taxon>
        <taxon>Pseudomonadota</taxon>
        <taxon>Gammaproteobacteria</taxon>
        <taxon>SAR86 cluster</taxon>
    </lineage>
</organism>
<dbReference type="GO" id="GO:0003755">
    <property type="term" value="F:peptidyl-prolyl cis-trans isomerase activity"/>
    <property type="evidence" value="ECO:0007669"/>
    <property type="project" value="UniProtKB-UniRule"/>
</dbReference>
<dbReference type="NCBIfam" id="TIGR00115">
    <property type="entry name" value="tig"/>
    <property type="match status" value="1"/>
</dbReference>
<dbReference type="GO" id="GO:0044183">
    <property type="term" value="F:protein folding chaperone"/>
    <property type="evidence" value="ECO:0007669"/>
    <property type="project" value="TreeGrafter"/>
</dbReference>
<keyword evidence="9 11" id="KW-0131">Cell cycle</keyword>
<dbReference type="InterPro" id="IPR046357">
    <property type="entry name" value="PPIase_dom_sf"/>
</dbReference>
<dbReference type="PROSITE" id="PS50059">
    <property type="entry name" value="FKBP_PPIASE"/>
    <property type="match status" value="1"/>
</dbReference>
<dbReference type="Gene3D" id="3.30.70.1050">
    <property type="entry name" value="Trigger factor ribosome-binding domain"/>
    <property type="match status" value="1"/>
</dbReference>
<dbReference type="Pfam" id="PF05697">
    <property type="entry name" value="Trigger_N"/>
    <property type="match status" value="1"/>
</dbReference>
<dbReference type="HAMAP" id="MF_00303">
    <property type="entry name" value="Trigger_factor_Tig"/>
    <property type="match status" value="1"/>
</dbReference>
<evidence type="ECO:0000259" key="14">
    <source>
        <dbReference type="PROSITE" id="PS50059"/>
    </source>
</evidence>